<dbReference type="AlphaFoldDB" id="A0A0E9XH87"/>
<evidence type="ECO:0000313" key="1">
    <source>
        <dbReference type="EMBL" id="JAI02093.1"/>
    </source>
</evidence>
<sequence length="29" mass="3662">MAHFCRNVFHDLYAYCCLTYVCMLYYMRM</sequence>
<dbReference type="EMBL" id="GBXM01006485">
    <property type="protein sequence ID" value="JAI02093.1"/>
    <property type="molecule type" value="Transcribed_RNA"/>
</dbReference>
<accession>A0A0E9XH87</accession>
<proteinExistence type="predicted"/>
<organism evidence="1">
    <name type="scientific">Anguilla anguilla</name>
    <name type="common">European freshwater eel</name>
    <name type="synonym">Muraena anguilla</name>
    <dbReference type="NCBI Taxonomy" id="7936"/>
    <lineage>
        <taxon>Eukaryota</taxon>
        <taxon>Metazoa</taxon>
        <taxon>Chordata</taxon>
        <taxon>Craniata</taxon>
        <taxon>Vertebrata</taxon>
        <taxon>Euteleostomi</taxon>
        <taxon>Actinopterygii</taxon>
        <taxon>Neopterygii</taxon>
        <taxon>Teleostei</taxon>
        <taxon>Anguilliformes</taxon>
        <taxon>Anguillidae</taxon>
        <taxon>Anguilla</taxon>
    </lineage>
</organism>
<reference evidence="1" key="2">
    <citation type="journal article" date="2015" name="Fish Shellfish Immunol.">
        <title>Early steps in the European eel (Anguilla anguilla)-Vibrio vulnificus interaction in the gills: Role of the RtxA13 toxin.</title>
        <authorList>
            <person name="Callol A."/>
            <person name="Pajuelo D."/>
            <person name="Ebbesson L."/>
            <person name="Teles M."/>
            <person name="MacKenzie S."/>
            <person name="Amaro C."/>
        </authorList>
    </citation>
    <scope>NUCLEOTIDE SEQUENCE</scope>
</reference>
<reference evidence="1" key="1">
    <citation type="submission" date="2014-11" db="EMBL/GenBank/DDBJ databases">
        <authorList>
            <person name="Amaro Gonzalez C."/>
        </authorList>
    </citation>
    <scope>NUCLEOTIDE SEQUENCE</scope>
</reference>
<name>A0A0E9XH87_ANGAN</name>
<protein>
    <submittedName>
        <fullName evidence="1">Uncharacterized protein</fullName>
    </submittedName>
</protein>